<comment type="caution">
    <text evidence="1">The sequence shown here is derived from an EMBL/GenBank/DDBJ whole genome shotgun (WGS) entry which is preliminary data.</text>
</comment>
<dbReference type="Proteomes" id="UP000188726">
    <property type="component" value="Unassembled WGS sequence"/>
</dbReference>
<evidence type="ECO:0000313" key="2">
    <source>
        <dbReference type="Proteomes" id="UP000188726"/>
    </source>
</evidence>
<reference evidence="1 2" key="1">
    <citation type="journal article" date="2017" name="Genome Announc.">
        <title>Draft Genome Sequences of Salinivibrio proteolyticus, Salinivibrio sharmensis, Salinivibrio siamensis, Salinivibrio costicola subsp. alcaliphilus, Salinivibrio costicola subsp. vallismortis, and 29 New Isolates Belonging to the Genus Salinivibrio.</title>
        <authorList>
            <person name="Lopez-Hermoso C."/>
            <person name="de la Haba R.R."/>
            <person name="Sanchez-Porro C."/>
            <person name="Bayliss S.C."/>
            <person name="Feil E.J."/>
            <person name="Ventosa A."/>
        </authorList>
    </citation>
    <scope>NUCLEOTIDE SEQUENCE [LARGE SCALE GENOMIC DNA]</scope>
    <source>
        <strain evidence="1 2">IC202</strain>
    </source>
</reference>
<evidence type="ECO:0000313" key="1">
    <source>
        <dbReference type="EMBL" id="OOE40919.1"/>
    </source>
</evidence>
<dbReference type="AlphaFoldDB" id="A0AB36K219"/>
<sequence length="265" mass="29500">MFGHTRQWLRAGLDLHTICQQTARIMSVLFVGGLSTGAYAQGLDFRVETGGVTFSKNDVSIPGDTGTRFDMTDLTGRSATPYLRLYGTYQFNPQHAVRLTFAPLSVDGRGTLSKSIQFQDQRFADGQAIDADYQFNTYRATYRWTFYDHGPWQWGVGAAALVRDAEITLAQGETKATKSNVGVVPLLHGYGQYRLSDRAALILDVEGAWSPMGRAVDAALMLEYHLGDGWYGALGYRTLEGGADNDEVYNFSWLHYGLASLRYRF</sequence>
<accession>A0AB36K219</accession>
<gene>
    <name evidence="1" type="ORF">BZG09_16085</name>
</gene>
<dbReference type="EMBL" id="MUEO01000064">
    <property type="protein sequence ID" value="OOE40919.1"/>
    <property type="molecule type" value="Genomic_DNA"/>
</dbReference>
<organism evidence="1 2">
    <name type="scientific">Salinivibrio kushneri</name>
    <dbReference type="NCBI Taxonomy" id="1908198"/>
    <lineage>
        <taxon>Bacteria</taxon>
        <taxon>Pseudomonadati</taxon>
        <taxon>Pseudomonadota</taxon>
        <taxon>Gammaproteobacteria</taxon>
        <taxon>Vibrionales</taxon>
        <taxon>Vibrionaceae</taxon>
        <taxon>Salinivibrio</taxon>
    </lineage>
</organism>
<protein>
    <recommendedName>
        <fullName evidence="3">Outer membrane protein beta-barrel domain-containing protein</fullName>
    </recommendedName>
</protein>
<name>A0AB36K219_9GAMM</name>
<proteinExistence type="predicted"/>
<evidence type="ECO:0008006" key="3">
    <source>
        <dbReference type="Google" id="ProtNLM"/>
    </source>
</evidence>
<dbReference type="RefSeq" id="WP_077459604.1">
    <property type="nucleotide sequence ID" value="NZ_MUEO01000064.1"/>
</dbReference>